<dbReference type="InterPro" id="IPR006015">
    <property type="entry name" value="Universal_stress_UspA"/>
</dbReference>
<evidence type="ECO:0000256" key="1">
    <source>
        <dbReference type="ARBA" id="ARBA00008791"/>
    </source>
</evidence>
<protein>
    <submittedName>
        <fullName evidence="3">Universal stress protein UspA</fullName>
    </submittedName>
</protein>
<dbReference type="CDD" id="cd00293">
    <property type="entry name" value="USP-like"/>
    <property type="match status" value="1"/>
</dbReference>
<dbReference type="InterPro" id="IPR006016">
    <property type="entry name" value="UspA"/>
</dbReference>
<dbReference type="PRINTS" id="PR01438">
    <property type="entry name" value="UNVRSLSTRESS"/>
</dbReference>
<organism evidence="3 4">
    <name type="scientific">Gordonia iterans</name>
    <dbReference type="NCBI Taxonomy" id="1004901"/>
    <lineage>
        <taxon>Bacteria</taxon>
        <taxon>Bacillati</taxon>
        <taxon>Actinomycetota</taxon>
        <taxon>Actinomycetes</taxon>
        <taxon>Mycobacteriales</taxon>
        <taxon>Gordoniaceae</taxon>
        <taxon>Gordonia</taxon>
    </lineage>
</organism>
<proteinExistence type="inferred from homology"/>
<sequence length="296" mass="30371">MRPRELIPVPTVNAPIMAAVDGSEHALDGVRWAARAAARTHRPLHLVSVVDRPAFQFGEGIVTAQAFADASRALADGALDVARSVVSEVATDVETSGEIVVGRPALVLRDLTSRAHMMVLGRRGLGGVAGLLLGSVSTYVSSHASCPVVVVSEDPPTGGPVVVGVDGSPVSQAATEVAFAQASGLGVGLIAVHTYGGYTGVQTFDVVQQGRQRIVDEARAGLGSRLAGCLSDYPDVNVQTVVTIEEPAAQIIEAASLAQLIVLGSRGHGGFRTLLLGSTSQAVLQVAHCPVMIVPG</sequence>
<dbReference type="EMBL" id="CP027433">
    <property type="protein sequence ID" value="AVM00689.1"/>
    <property type="molecule type" value="Genomic_DNA"/>
</dbReference>
<evidence type="ECO:0000313" key="3">
    <source>
        <dbReference type="EMBL" id="AVM00689.1"/>
    </source>
</evidence>
<reference evidence="3 4" key="1">
    <citation type="submission" date="2018-03" db="EMBL/GenBank/DDBJ databases">
        <title>Characteristics and genome of n-alkane degrading marine bacteria Gordonia iterans isolated from crude oil contaminated in Tae-an, South Korea.</title>
        <authorList>
            <person name="Lee S.-S."/>
            <person name="Kim H."/>
        </authorList>
    </citation>
    <scope>NUCLEOTIDE SEQUENCE [LARGE SCALE GENOMIC DNA]</scope>
    <source>
        <strain evidence="3 4">Co17</strain>
    </source>
</reference>
<dbReference type="AlphaFoldDB" id="A0A2S0KG86"/>
<dbReference type="Gene3D" id="3.40.50.620">
    <property type="entry name" value="HUPs"/>
    <property type="match status" value="2"/>
</dbReference>
<accession>A0A2S0KG86</accession>
<feature type="domain" description="UspA" evidence="2">
    <location>
        <begin position="15"/>
        <end position="151"/>
    </location>
</feature>
<comment type="similarity">
    <text evidence="1">Belongs to the universal stress protein A family.</text>
</comment>
<gene>
    <name evidence="3" type="ORF">C6V83_10810</name>
</gene>
<evidence type="ECO:0000313" key="4">
    <source>
        <dbReference type="Proteomes" id="UP000239814"/>
    </source>
</evidence>
<name>A0A2S0KG86_9ACTN</name>
<keyword evidence="4" id="KW-1185">Reference proteome</keyword>
<dbReference type="PANTHER" id="PTHR46268:SF15">
    <property type="entry name" value="UNIVERSAL STRESS PROTEIN HP_0031"/>
    <property type="match status" value="1"/>
</dbReference>
<dbReference type="PANTHER" id="PTHR46268">
    <property type="entry name" value="STRESS RESPONSE PROTEIN NHAX"/>
    <property type="match status" value="1"/>
</dbReference>
<dbReference type="Proteomes" id="UP000239814">
    <property type="component" value="Chromosome"/>
</dbReference>
<dbReference type="OrthoDB" id="3174546at2"/>
<feature type="domain" description="UspA" evidence="2">
    <location>
        <begin position="160"/>
        <end position="295"/>
    </location>
</feature>
<evidence type="ECO:0000259" key="2">
    <source>
        <dbReference type="Pfam" id="PF00582"/>
    </source>
</evidence>
<dbReference type="Pfam" id="PF00582">
    <property type="entry name" value="Usp"/>
    <property type="match status" value="2"/>
</dbReference>
<dbReference type="KEGG" id="git:C6V83_10810"/>
<dbReference type="InterPro" id="IPR014729">
    <property type="entry name" value="Rossmann-like_a/b/a_fold"/>
</dbReference>
<dbReference type="SUPFAM" id="SSF52402">
    <property type="entry name" value="Adenine nucleotide alpha hydrolases-like"/>
    <property type="match status" value="2"/>
</dbReference>